<evidence type="ECO:0000256" key="1">
    <source>
        <dbReference type="ARBA" id="ARBA00000707"/>
    </source>
</evidence>
<protein>
    <recommendedName>
        <fullName evidence="9">Ubiquitin carboxyl-terminal hydrolase 36</fullName>
        <ecNumber evidence="4">3.4.19.12</ecNumber>
    </recommendedName>
    <alternativeName>
        <fullName evidence="12">Deubiquitinating enzyme 36</fullName>
    </alternativeName>
    <alternativeName>
        <fullName evidence="11">Protein scrawny</fullName>
    </alternativeName>
    <alternativeName>
        <fullName evidence="10">Ubiquitin thioesterase 36</fullName>
    </alternativeName>
    <alternativeName>
        <fullName evidence="13">Ubiquitin-specific-processing protease 36</fullName>
    </alternativeName>
</protein>
<evidence type="ECO:0000256" key="7">
    <source>
        <dbReference type="ARBA" id="ARBA00022801"/>
    </source>
</evidence>
<dbReference type="InterPro" id="IPR028889">
    <property type="entry name" value="USP"/>
</dbReference>
<evidence type="ECO:0000256" key="11">
    <source>
        <dbReference type="ARBA" id="ARBA00042154"/>
    </source>
</evidence>
<evidence type="ECO:0000256" key="2">
    <source>
        <dbReference type="ARBA" id="ARBA00004604"/>
    </source>
</evidence>
<feature type="region of interest" description="Disordered" evidence="14">
    <location>
        <begin position="515"/>
        <end position="639"/>
    </location>
</feature>
<feature type="compositionally biased region" description="Polar residues" evidence="14">
    <location>
        <begin position="585"/>
        <end position="615"/>
    </location>
</feature>
<keyword evidence="7" id="KW-0378">Hydrolase</keyword>
<dbReference type="GO" id="GO:0006508">
    <property type="term" value="P:proteolysis"/>
    <property type="evidence" value="ECO:0007669"/>
    <property type="project" value="UniProtKB-KW"/>
</dbReference>
<dbReference type="AlphaFoldDB" id="A0A1A9V8Y8"/>
<accession>A0A1A9V8Y8</accession>
<name>A0A1A9V8Y8_GLOAU</name>
<dbReference type="EC" id="3.4.19.12" evidence="4"/>
<dbReference type="STRING" id="7395.A0A1A9V8Y8"/>
<comment type="catalytic activity">
    <reaction evidence="1">
        <text>Thiol-dependent hydrolysis of ester, thioester, amide, peptide and isopeptide bonds formed by the C-terminal Gly of ubiquitin (a 76-residue protein attached to proteins as an intracellular targeting signal).</text>
        <dbReference type="EC" id="3.4.19.12"/>
    </reaction>
</comment>
<keyword evidence="17" id="KW-1185">Reference proteome</keyword>
<evidence type="ECO:0000259" key="15">
    <source>
        <dbReference type="PROSITE" id="PS50235"/>
    </source>
</evidence>
<dbReference type="PANTHER" id="PTHR24006">
    <property type="entry name" value="UBIQUITIN CARBOXYL-TERMINAL HYDROLASE"/>
    <property type="match status" value="1"/>
</dbReference>
<dbReference type="SUPFAM" id="SSF54001">
    <property type="entry name" value="Cysteine proteinases"/>
    <property type="match status" value="1"/>
</dbReference>
<feature type="region of interest" description="Disordered" evidence="14">
    <location>
        <begin position="652"/>
        <end position="721"/>
    </location>
</feature>
<dbReference type="VEuPathDB" id="VectorBase:GAUT029684"/>
<dbReference type="Proteomes" id="UP000078200">
    <property type="component" value="Unassembled WGS sequence"/>
</dbReference>
<dbReference type="InterPro" id="IPR050164">
    <property type="entry name" value="Peptidase_C19"/>
</dbReference>
<evidence type="ECO:0000256" key="6">
    <source>
        <dbReference type="ARBA" id="ARBA00022786"/>
    </source>
</evidence>
<feature type="compositionally biased region" description="Low complexity" evidence="14">
    <location>
        <begin position="652"/>
        <end position="664"/>
    </location>
</feature>
<proteinExistence type="inferred from homology"/>
<feature type="domain" description="USP" evidence="15">
    <location>
        <begin position="226"/>
        <end position="581"/>
    </location>
</feature>
<comment type="subcellular location">
    <subcellularLocation>
        <location evidence="2">Nucleus</location>
        <location evidence="2">Nucleolus</location>
    </subcellularLocation>
</comment>
<evidence type="ECO:0000256" key="10">
    <source>
        <dbReference type="ARBA" id="ARBA00041300"/>
    </source>
</evidence>
<evidence type="ECO:0000256" key="13">
    <source>
        <dbReference type="ARBA" id="ARBA00043009"/>
    </source>
</evidence>
<feature type="region of interest" description="Disordered" evidence="14">
    <location>
        <begin position="768"/>
        <end position="828"/>
    </location>
</feature>
<feature type="compositionally biased region" description="Basic residues" evidence="14">
    <location>
        <begin position="872"/>
        <end position="881"/>
    </location>
</feature>
<keyword evidence="8" id="KW-0788">Thiol protease</keyword>
<dbReference type="GO" id="GO:0016579">
    <property type="term" value="P:protein deubiquitination"/>
    <property type="evidence" value="ECO:0007669"/>
    <property type="project" value="InterPro"/>
</dbReference>
<evidence type="ECO:0000256" key="4">
    <source>
        <dbReference type="ARBA" id="ARBA00012759"/>
    </source>
</evidence>
<feature type="region of interest" description="Disordered" evidence="14">
    <location>
        <begin position="856"/>
        <end position="900"/>
    </location>
</feature>
<evidence type="ECO:0000313" key="16">
    <source>
        <dbReference type="EnsemblMetazoa" id="GAUT029684-PA"/>
    </source>
</evidence>
<dbReference type="Pfam" id="PF00443">
    <property type="entry name" value="UCH"/>
    <property type="match status" value="1"/>
</dbReference>
<dbReference type="PROSITE" id="PS50235">
    <property type="entry name" value="USP_3"/>
    <property type="match status" value="1"/>
</dbReference>
<dbReference type="InterPro" id="IPR001394">
    <property type="entry name" value="Peptidase_C19_UCH"/>
</dbReference>
<feature type="compositionally biased region" description="Acidic residues" evidence="14">
    <location>
        <begin position="695"/>
        <end position="704"/>
    </location>
</feature>
<evidence type="ECO:0000256" key="14">
    <source>
        <dbReference type="SAM" id="MobiDB-lite"/>
    </source>
</evidence>
<feature type="compositionally biased region" description="Polar residues" evidence="14">
    <location>
        <begin position="105"/>
        <end position="125"/>
    </location>
</feature>
<dbReference type="GO" id="GO:0042981">
    <property type="term" value="P:regulation of apoptotic process"/>
    <property type="evidence" value="ECO:0007669"/>
    <property type="project" value="TreeGrafter"/>
</dbReference>
<dbReference type="PANTHER" id="PTHR24006:SF758">
    <property type="entry name" value="UBIQUITIN CARBOXYL-TERMINAL HYDROLASE 36"/>
    <property type="match status" value="1"/>
</dbReference>
<keyword evidence="5" id="KW-0645">Protease</keyword>
<feature type="region of interest" description="Disordered" evidence="14">
    <location>
        <begin position="936"/>
        <end position="975"/>
    </location>
</feature>
<feature type="compositionally biased region" description="Basic and acidic residues" evidence="14">
    <location>
        <begin position="936"/>
        <end position="956"/>
    </location>
</feature>
<feature type="compositionally biased region" description="Low complexity" evidence="14">
    <location>
        <begin position="678"/>
        <end position="694"/>
    </location>
</feature>
<reference evidence="16" key="1">
    <citation type="submission" date="2020-05" db="UniProtKB">
        <authorList>
            <consortium name="EnsemblMetazoa"/>
        </authorList>
    </citation>
    <scope>IDENTIFICATION</scope>
    <source>
        <strain evidence="16">TTRI</strain>
    </source>
</reference>
<evidence type="ECO:0000256" key="9">
    <source>
        <dbReference type="ARBA" id="ARBA00039432"/>
    </source>
</evidence>
<keyword evidence="6" id="KW-0833">Ubl conjugation pathway</keyword>
<sequence>MPVSVVCETTANVNAAIRESLGNGGGCSTSSTSVSDDAKAIANVSCSVANSDDGESLQNKLVASAKRVLLSKLEYEEVNNYGQAVLDNLKSKYIVLKPSGHNNCSNNENGSASPAACNQNNTENGANGDGGAAVKTFLSPKSTKTNDNELLCSCSSSTPSHSNSYTICTCSDIPDINGNTATSATSLVRKRVNNPNELPQPKRILYPRGNVRIGWKAAGHKWDVGVGMINLGNTCYLNSTLQALFHVPSMANWLMSDTTHMDRCDIADAGCIICAMAKTLHASQTSQSAIRPYYVYSKLKSICKHLVVGRQEDAHEFLRYLVEAMEKSYLLRFRNYKELDQFSKETTPLNQILGGYLKSAVRCLASDHVSVTFQHFQDLLLDIRKADTVEEALECYFSRERLEDMGYKCESCKKKRVATSTQISETQTAEKESAQSVKVNGHVLDNNTDRMICRPSLTNGGKISVNRASAISRCSSNSTDNCKIARQFKNNISNNVSASCGKTSATTFLITSASVTSTEKYRETSPSKSLLANTTNKRQTAIATNDKESSSSDDEDEIVSSSNSSKQVVTPQAVLPSMPKLGAEVTTSTKSPNPSINKSSQPPIATKNNACNKKSQPAPLKSLVPYGSETDDEADASSALSPAISTPAEQLLLQQQQQQQQQQQPKRLAPNSSKRHQCNSASSNNCSGNSNDNNNNDDDANDNDPENKPAKGSKMKKAASTTTISNLALTSKSSVKSIDSSKTMKRAATDGAIDEIFNSTITAITNGQMPSKQSQYKSQNKSFTSSTCDSSSDSEENNSRQKLSNTARPTLKRPHSTPPSPPVIKSKVGNWQVTTIPTSTSSCTSSVAAVNGTVTEKPVKNPKNPFAGNKHPLSHATKRSKKETTNKTFAGHGYQRDASSDSAVNEMLKQSHRGYGAPVLSWNGRPAEIEKEIIDEVREQRHRDRQYDDENDMDRGRQKKMKSQINNCRTPDFNPFQEQENQKRWRRFHQNSHHHHHRHHHQQHPYIGVGNFRRNFQRNKFKFQRFQHKFPKRNFASLNVLHTRRDS</sequence>
<evidence type="ECO:0000313" key="17">
    <source>
        <dbReference type="Proteomes" id="UP000078200"/>
    </source>
</evidence>
<dbReference type="GO" id="GO:0004843">
    <property type="term" value="F:cysteine-type deubiquitinase activity"/>
    <property type="evidence" value="ECO:0007669"/>
    <property type="project" value="UniProtKB-EC"/>
</dbReference>
<evidence type="ECO:0000256" key="3">
    <source>
        <dbReference type="ARBA" id="ARBA00009085"/>
    </source>
</evidence>
<dbReference type="EnsemblMetazoa" id="GAUT029684-RA">
    <property type="protein sequence ID" value="GAUT029684-PA"/>
    <property type="gene ID" value="GAUT029684"/>
</dbReference>
<dbReference type="PROSITE" id="PS00972">
    <property type="entry name" value="USP_1"/>
    <property type="match status" value="1"/>
</dbReference>
<comment type="similarity">
    <text evidence="3">Belongs to the peptidase C19 family.</text>
</comment>
<dbReference type="Gene3D" id="3.90.70.10">
    <property type="entry name" value="Cysteine proteinases"/>
    <property type="match status" value="1"/>
</dbReference>
<dbReference type="FunFam" id="3.90.70.10:FF:000119">
    <property type="entry name" value="Ubiquitin specific peptidase 36"/>
    <property type="match status" value="1"/>
</dbReference>
<organism evidence="16 17">
    <name type="scientific">Glossina austeni</name>
    <name type="common">Savannah tsetse fly</name>
    <dbReference type="NCBI Taxonomy" id="7395"/>
    <lineage>
        <taxon>Eukaryota</taxon>
        <taxon>Metazoa</taxon>
        <taxon>Ecdysozoa</taxon>
        <taxon>Arthropoda</taxon>
        <taxon>Hexapoda</taxon>
        <taxon>Insecta</taxon>
        <taxon>Pterygota</taxon>
        <taxon>Neoptera</taxon>
        <taxon>Endopterygota</taxon>
        <taxon>Diptera</taxon>
        <taxon>Brachycera</taxon>
        <taxon>Muscomorpha</taxon>
        <taxon>Hippoboscoidea</taxon>
        <taxon>Glossinidae</taxon>
        <taxon>Glossina</taxon>
    </lineage>
</organism>
<dbReference type="InterPro" id="IPR038765">
    <property type="entry name" value="Papain-like_cys_pep_sf"/>
</dbReference>
<feature type="region of interest" description="Disordered" evidence="14">
    <location>
        <begin position="105"/>
        <end position="131"/>
    </location>
</feature>
<feature type="compositionally biased region" description="Low complexity" evidence="14">
    <location>
        <begin position="771"/>
        <end position="791"/>
    </location>
</feature>
<dbReference type="GO" id="GO:0005730">
    <property type="term" value="C:nucleolus"/>
    <property type="evidence" value="ECO:0007669"/>
    <property type="project" value="UniProtKB-SubCell"/>
</dbReference>
<evidence type="ECO:0000256" key="5">
    <source>
        <dbReference type="ARBA" id="ARBA00022670"/>
    </source>
</evidence>
<dbReference type="InterPro" id="IPR018200">
    <property type="entry name" value="USP_CS"/>
</dbReference>
<dbReference type="GO" id="GO:0005829">
    <property type="term" value="C:cytosol"/>
    <property type="evidence" value="ECO:0007669"/>
    <property type="project" value="TreeGrafter"/>
</dbReference>
<evidence type="ECO:0000256" key="12">
    <source>
        <dbReference type="ARBA" id="ARBA00042420"/>
    </source>
</evidence>
<feature type="compositionally biased region" description="Polar residues" evidence="14">
    <location>
        <begin position="526"/>
        <end position="543"/>
    </location>
</feature>
<evidence type="ECO:0000256" key="8">
    <source>
        <dbReference type="ARBA" id="ARBA00022807"/>
    </source>
</evidence>